<evidence type="ECO:0008006" key="4">
    <source>
        <dbReference type="Google" id="ProtNLM"/>
    </source>
</evidence>
<proteinExistence type="predicted"/>
<feature type="transmembrane region" description="Helical" evidence="1">
    <location>
        <begin position="338"/>
        <end position="358"/>
    </location>
</feature>
<keyword evidence="1" id="KW-0472">Membrane</keyword>
<dbReference type="EMBL" id="BMJE01000009">
    <property type="protein sequence ID" value="GGB86482.1"/>
    <property type="molecule type" value="Genomic_DNA"/>
</dbReference>
<comment type="caution">
    <text evidence="2">The sequence shown here is derived from an EMBL/GenBank/DDBJ whole genome shotgun (WGS) entry which is preliminary data.</text>
</comment>
<dbReference type="RefSeq" id="WP_188621966.1">
    <property type="nucleotide sequence ID" value="NZ_BMJE01000009.1"/>
</dbReference>
<reference evidence="3" key="1">
    <citation type="journal article" date="2019" name="Int. J. Syst. Evol. Microbiol.">
        <title>The Global Catalogue of Microorganisms (GCM) 10K type strain sequencing project: providing services to taxonomists for standard genome sequencing and annotation.</title>
        <authorList>
            <consortium name="The Broad Institute Genomics Platform"/>
            <consortium name="The Broad Institute Genome Sequencing Center for Infectious Disease"/>
            <person name="Wu L."/>
            <person name="Ma J."/>
        </authorList>
    </citation>
    <scope>NUCLEOTIDE SEQUENCE [LARGE SCALE GENOMIC DNA]</scope>
    <source>
        <strain evidence="3">CGMCC 1.15461</strain>
    </source>
</reference>
<feature type="transmembrane region" description="Helical" evidence="1">
    <location>
        <begin position="98"/>
        <end position="116"/>
    </location>
</feature>
<keyword evidence="1" id="KW-1133">Transmembrane helix</keyword>
<evidence type="ECO:0000256" key="1">
    <source>
        <dbReference type="SAM" id="Phobius"/>
    </source>
</evidence>
<feature type="transmembrane region" description="Helical" evidence="1">
    <location>
        <begin position="370"/>
        <end position="390"/>
    </location>
</feature>
<evidence type="ECO:0000313" key="3">
    <source>
        <dbReference type="Proteomes" id="UP000615760"/>
    </source>
</evidence>
<protein>
    <recommendedName>
        <fullName evidence="4">Glycosyltransferase RgtA/B/C/D-like domain-containing protein</fullName>
    </recommendedName>
</protein>
<keyword evidence="1" id="KW-0812">Transmembrane</keyword>
<accession>A0ABQ1K6B0</accession>
<organism evidence="2 3">
    <name type="scientific">Flavobacterium suaedae</name>
    <dbReference type="NCBI Taxonomy" id="1767027"/>
    <lineage>
        <taxon>Bacteria</taxon>
        <taxon>Pseudomonadati</taxon>
        <taxon>Bacteroidota</taxon>
        <taxon>Flavobacteriia</taxon>
        <taxon>Flavobacteriales</taxon>
        <taxon>Flavobacteriaceae</taxon>
        <taxon>Flavobacterium</taxon>
    </lineage>
</organism>
<feature type="transmembrane region" description="Helical" evidence="1">
    <location>
        <begin position="128"/>
        <end position="146"/>
    </location>
</feature>
<feature type="transmembrane region" description="Helical" evidence="1">
    <location>
        <begin position="222"/>
        <end position="243"/>
    </location>
</feature>
<keyword evidence="3" id="KW-1185">Reference proteome</keyword>
<name>A0ABQ1K6B0_9FLAO</name>
<feature type="transmembrane region" description="Helical" evidence="1">
    <location>
        <begin position="311"/>
        <end position="332"/>
    </location>
</feature>
<evidence type="ECO:0000313" key="2">
    <source>
        <dbReference type="EMBL" id="GGB86482.1"/>
    </source>
</evidence>
<dbReference type="Proteomes" id="UP000615760">
    <property type="component" value="Unassembled WGS sequence"/>
</dbReference>
<feature type="transmembrane region" description="Helical" evidence="1">
    <location>
        <begin position="181"/>
        <end position="210"/>
    </location>
</feature>
<sequence>MGKISINKLLLGVIIILTLSKLLLAGDGFLAFPDEQRYMASGHVLESLSHFNITEAAANLNKTQGRPGETLIKTIPSALQFISAELFGLETYERQNSYLLFLFNFIIYCFVLKYIYKIAYTILADKTTALLSVIIYCCLVNSYIYLRHTLPYDSSLLILLFTLFNIIKTTQNNSFTYKKSFLLGLTAFFGYVVYPGYILLFGVLFLMFVINNSKIESAKKRLKHSIIYILGCIVCLAIFEGIARIGNTSYIQDSIILSKTITQGSFEEGYTFLFKYLYNVEQIGGILITLGLIAYTFITIYSIINKKQLTSLNYLFVITCILFLFYASLGYFFHKMVWYGRLLHQFFFLLPILAAYSITYLSKNPKYKIIVTYTLAVVFITSFLINFISYKTQYAYPRDTAWRLIEKDNSIEVKGYCEYKKPIRDMLDYIHEKHSPEKVNRTYIITNSCYYYPVDDINYYEEFIPEKGMKLIYSNLYFHDYIGYIYEGCDILERETYKKIDFKIKVYEENKSFK</sequence>
<feature type="transmembrane region" description="Helical" evidence="1">
    <location>
        <begin position="283"/>
        <end position="304"/>
    </location>
</feature>
<gene>
    <name evidence="2" type="ORF">GCM10007424_28190</name>
</gene>